<keyword evidence="5" id="KW-1185">Reference proteome</keyword>
<reference evidence="3 5" key="2">
    <citation type="submission" date="2022-03" db="EMBL/GenBank/DDBJ databases">
        <title>Genome sequencing of Neisseria macacae.</title>
        <authorList>
            <person name="Baek M.-G."/>
        </authorList>
    </citation>
    <scope>NUCLEOTIDE SEQUENCE [LARGE SCALE GENOMIC DNA]</scope>
    <source>
        <strain evidence="3 5">ATCC 33926</strain>
    </source>
</reference>
<feature type="domain" description="N-acetyltransferase" evidence="1">
    <location>
        <begin position="5"/>
        <end position="160"/>
    </location>
</feature>
<proteinExistence type="predicted"/>
<accession>A0AA36UJQ3</accession>
<evidence type="ECO:0000259" key="1">
    <source>
        <dbReference type="PROSITE" id="PS51186"/>
    </source>
</evidence>
<dbReference type="EMBL" id="AFQE01000081">
    <property type="protein sequence ID" value="EGQ76704.1"/>
    <property type="molecule type" value="Genomic_DNA"/>
</dbReference>
<reference evidence="2 4" key="1">
    <citation type="submission" date="2011-05" db="EMBL/GenBank/DDBJ databases">
        <authorList>
            <person name="Muzny D."/>
            <person name="Qin X."/>
            <person name="Deng J."/>
            <person name="Jiang H."/>
            <person name="Liu Y."/>
            <person name="Qu J."/>
            <person name="Song X.-Z."/>
            <person name="Zhang L."/>
            <person name="Thornton R."/>
            <person name="Coyle M."/>
            <person name="Francisco L."/>
            <person name="Jackson L."/>
            <person name="Javaid M."/>
            <person name="Korchina V."/>
            <person name="Kovar C."/>
            <person name="Mata R."/>
            <person name="Mathew T."/>
            <person name="Ngo R."/>
            <person name="Nguyen L."/>
            <person name="Nguyen N."/>
            <person name="Okwuonu G."/>
            <person name="Ongeri F."/>
            <person name="Pham C."/>
            <person name="Simmons D."/>
            <person name="Wilczek-Boney K."/>
            <person name="Hale W."/>
            <person name="Jakkamsetti A."/>
            <person name="Pham P."/>
            <person name="Ruth R."/>
            <person name="San Lucas F."/>
            <person name="Warren J."/>
            <person name="Zhang J."/>
            <person name="Zhao Z."/>
            <person name="Zhou C."/>
            <person name="Zhu D."/>
            <person name="Lee S."/>
            <person name="Bess C."/>
            <person name="Blankenburg K."/>
            <person name="Forbes L."/>
            <person name="Fu Q."/>
            <person name="Gubbala S."/>
            <person name="Hirani K."/>
            <person name="Jayaseelan J.C."/>
            <person name="Lara F."/>
            <person name="Munidasa M."/>
            <person name="Palculict T."/>
            <person name="Patil S."/>
            <person name="Pu L.-L."/>
            <person name="Saada N."/>
            <person name="Tang L."/>
            <person name="Weissenberger G."/>
            <person name="Zhu Y."/>
            <person name="Hemphill L."/>
            <person name="Shang Y."/>
            <person name="Youmans B."/>
            <person name="Ayvaz T."/>
            <person name="Ross M."/>
            <person name="Santibanez J."/>
            <person name="Aqrawi P."/>
            <person name="Gross S."/>
            <person name="Joshi V."/>
            <person name="Fowler G."/>
            <person name="Nazareth L."/>
            <person name="Reid J."/>
            <person name="Worley K."/>
            <person name="Petrosino J."/>
            <person name="Highlander S."/>
            <person name="Gibbs R."/>
        </authorList>
    </citation>
    <scope>NUCLEOTIDE SEQUENCE [LARGE SCALE GENOMIC DNA]</scope>
    <source>
        <strain evidence="2 4">ATCC 33926</strain>
    </source>
</reference>
<dbReference type="CDD" id="cd04301">
    <property type="entry name" value="NAT_SF"/>
    <property type="match status" value="1"/>
</dbReference>
<dbReference type="InterPro" id="IPR016181">
    <property type="entry name" value="Acyl_CoA_acyltransferase"/>
</dbReference>
<dbReference type="SUPFAM" id="SSF55729">
    <property type="entry name" value="Acyl-CoA N-acyltransferases (Nat)"/>
    <property type="match status" value="1"/>
</dbReference>
<gene>
    <name evidence="2" type="ORF">HMPREF9418_1684</name>
    <name evidence="3" type="ORF">MON40_06655</name>
</gene>
<evidence type="ECO:0000313" key="2">
    <source>
        <dbReference type="EMBL" id="EGQ76704.1"/>
    </source>
</evidence>
<name>A0AA36UJQ3_9NEIS</name>
<dbReference type="InterPro" id="IPR000182">
    <property type="entry name" value="GNAT_dom"/>
</dbReference>
<dbReference type="RefSeq" id="WP_003756935.1">
    <property type="nucleotide sequence ID" value="NZ_CP094241.1"/>
</dbReference>
<dbReference type="Proteomes" id="UP000829455">
    <property type="component" value="Chromosome"/>
</dbReference>
<evidence type="ECO:0000313" key="4">
    <source>
        <dbReference type="Proteomes" id="UP000004982"/>
    </source>
</evidence>
<dbReference type="EMBL" id="CP094241">
    <property type="protein sequence ID" value="UNV86157.1"/>
    <property type="molecule type" value="Genomic_DNA"/>
</dbReference>
<dbReference type="PROSITE" id="PS51186">
    <property type="entry name" value="GNAT"/>
    <property type="match status" value="1"/>
</dbReference>
<dbReference type="AlphaFoldDB" id="A0AA36UJQ3"/>
<dbReference type="GO" id="GO:0016747">
    <property type="term" value="F:acyltransferase activity, transferring groups other than amino-acyl groups"/>
    <property type="evidence" value="ECO:0007669"/>
    <property type="project" value="InterPro"/>
</dbReference>
<protein>
    <submittedName>
        <fullName evidence="3">GNAT family N-acetyltransferase</fullName>
    </submittedName>
    <submittedName>
        <fullName evidence="2">GNAT family acetyltransferase</fullName>
    </submittedName>
</protein>
<evidence type="ECO:0000313" key="3">
    <source>
        <dbReference type="EMBL" id="UNV86157.1"/>
    </source>
</evidence>
<organism evidence="2 4">
    <name type="scientific">Neisseria macacae ATCC 33926</name>
    <dbReference type="NCBI Taxonomy" id="997348"/>
    <lineage>
        <taxon>Bacteria</taxon>
        <taxon>Pseudomonadati</taxon>
        <taxon>Pseudomonadota</taxon>
        <taxon>Betaproteobacteria</taxon>
        <taxon>Neisseriales</taxon>
        <taxon>Neisseriaceae</taxon>
        <taxon>Neisseria</taxon>
    </lineage>
</organism>
<dbReference type="Proteomes" id="UP000004982">
    <property type="component" value="Unassembled WGS sequence"/>
</dbReference>
<dbReference type="Pfam" id="PF00583">
    <property type="entry name" value="Acetyltransf_1"/>
    <property type="match status" value="1"/>
</dbReference>
<sequence length="160" mass="18277">MSLLTILRPAVAQDCQAIHNAHLHAVQYTCIRSYDDKVLHAWEALLDIDSYLETISDPGKAFWVVEYRGTIQGFFQVDFKEAQLDALYVHPFVHNHGLGTALLRRAEELAHQAGLSFLKLYASLNSVPFYRLNHYESLGSAVLQLNKDVKVKCELMRKYL</sequence>
<dbReference type="Gene3D" id="3.40.630.30">
    <property type="match status" value="1"/>
</dbReference>
<evidence type="ECO:0000313" key="5">
    <source>
        <dbReference type="Proteomes" id="UP000829455"/>
    </source>
</evidence>